<accession>A0ABU8SC95</accession>
<name>A0ABU8SC95_9SPHN</name>
<keyword evidence="2" id="KW-0812">Transmembrane</keyword>
<evidence type="ECO:0000313" key="4">
    <source>
        <dbReference type="Proteomes" id="UP001379235"/>
    </source>
</evidence>
<reference evidence="3 4" key="1">
    <citation type="submission" date="2024-03" db="EMBL/GenBank/DDBJ databases">
        <authorList>
            <person name="Jo J.-H."/>
        </authorList>
    </citation>
    <scope>NUCLEOTIDE SEQUENCE [LARGE SCALE GENOMIC DNA]</scope>
    <source>
        <strain evidence="3 4">AS3R-12</strain>
    </source>
</reference>
<comment type="caution">
    <text evidence="3">The sequence shown here is derived from an EMBL/GenBank/DDBJ whole genome shotgun (WGS) entry which is preliminary data.</text>
</comment>
<organism evidence="3 4">
    <name type="scientific">Novosphingobium aquae</name>
    <dbReference type="NCBI Taxonomy" id="3133435"/>
    <lineage>
        <taxon>Bacteria</taxon>
        <taxon>Pseudomonadati</taxon>
        <taxon>Pseudomonadota</taxon>
        <taxon>Alphaproteobacteria</taxon>
        <taxon>Sphingomonadales</taxon>
        <taxon>Sphingomonadaceae</taxon>
        <taxon>Novosphingobium</taxon>
    </lineage>
</organism>
<evidence type="ECO:0000313" key="3">
    <source>
        <dbReference type="EMBL" id="MEJ6011582.1"/>
    </source>
</evidence>
<feature type="transmembrane region" description="Helical" evidence="2">
    <location>
        <begin position="89"/>
        <end position="109"/>
    </location>
</feature>
<evidence type="ECO:0000256" key="1">
    <source>
        <dbReference type="SAM" id="MobiDB-lite"/>
    </source>
</evidence>
<sequence>MNTRFIDWIWNVRGSLPLAKGQSGEEALAKLSPLFLEPYTWHDRSGDTLTFTKTDPASQDKMAVFDRGVLKVDSVAGDGVLHYHLSSRFLLFSFLAPLLFLFFGQLAIWTAKPEPTPAEAAAKAKEAEAKPLPELHPIDKFLGAPAPEKPKQGEPSRRKPSSTAAYVLAGIFAALYVIGRILEAWLVKRLFLRRLEDQPD</sequence>
<feature type="region of interest" description="Disordered" evidence="1">
    <location>
        <begin position="137"/>
        <end position="159"/>
    </location>
</feature>
<dbReference type="Proteomes" id="UP001379235">
    <property type="component" value="Unassembled WGS sequence"/>
</dbReference>
<evidence type="ECO:0000256" key="2">
    <source>
        <dbReference type="SAM" id="Phobius"/>
    </source>
</evidence>
<proteinExistence type="predicted"/>
<dbReference type="EMBL" id="JBBHJY010000009">
    <property type="protein sequence ID" value="MEJ6011582.1"/>
    <property type="molecule type" value="Genomic_DNA"/>
</dbReference>
<feature type="compositionally biased region" description="Basic and acidic residues" evidence="1">
    <location>
        <begin position="148"/>
        <end position="157"/>
    </location>
</feature>
<protein>
    <submittedName>
        <fullName evidence="3">Uncharacterized protein</fullName>
    </submittedName>
</protein>
<dbReference type="RefSeq" id="WP_339968971.1">
    <property type="nucleotide sequence ID" value="NZ_JBBHJY010000009.1"/>
</dbReference>
<keyword evidence="4" id="KW-1185">Reference proteome</keyword>
<keyword evidence="2" id="KW-0472">Membrane</keyword>
<keyword evidence="2" id="KW-1133">Transmembrane helix</keyword>
<feature type="transmembrane region" description="Helical" evidence="2">
    <location>
        <begin position="164"/>
        <end position="186"/>
    </location>
</feature>
<gene>
    <name evidence="3" type="ORF">WG900_16840</name>
</gene>